<dbReference type="Proteomes" id="UP000011518">
    <property type="component" value="Unassembled WGS sequence"/>
</dbReference>
<dbReference type="AlphaFoldDB" id="L9LCD2"/>
<keyword evidence="2" id="KW-1185">Reference proteome</keyword>
<proteinExistence type="predicted"/>
<sequence length="88" mass="9446">MASCSDCPGGCHPARALAQSGLAVIQRSVGNSNVAAVSEGFSLNIIWVHVAHPSVLSHPGRYLSTIMAWWVPDLAPLRPSSMFFDKRN</sequence>
<reference evidence="2" key="1">
    <citation type="submission" date="2012-07" db="EMBL/GenBank/DDBJ databases">
        <title>Genome of the Chinese tree shrew, a rising model animal genetically related to primates.</title>
        <authorList>
            <person name="Zhang G."/>
            <person name="Fan Y."/>
            <person name="Yao Y."/>
            <person name="Huang Z."/>
        </authorList>
    </citation>
    <scope>NUCLEOTIDE SEQUENCE [LARGE SCALE GENOMIC DNA]</scope>
</reference>
<gene>
    <name evidence="1" type="ORF">TREES_T100012793</name>
</gene>
<protein>
    <submittedName>
        <fullName evidence="1">Uncharacterized protein</fullName>
    </submittedName>
</protein>
<name>L9LCD2_TUPCH</name>
<accession>L9LCD2</accession>
<evidence type="ECO:0000313" key="1">
    <source>
        <dbReference type="EMBL" id="ELW72591.1"/>
    </source>
</evidence>
<evidence type="ECO:0000313" key="2">
    <source>
        <dbReference type="Proteomes" id="UP000011518"/>
    </source>
</evidence>
<reference evidence="2" key="2">
    <citation type="journal article" date="2013" name="Nat. Commun.">
        <title>Genome of the Chinese tree shrew.</title>
        <authorList>
            <person name="Fan Y."/>
            <person name="Huang Z.Y."/>
            <person name="Cao C.C."/>
            <person name="Chen C.S."/>
            <person name="Chen Y.X."/>
            <person name="Fan D.D."/>
            <person name="He J."/>
            <person name="Hou H.L."/>
            <person name="Hu L."/>
            <person name="Hu X.T."/>
            <person name="Jiang X.T."/>
            <person name="Lai R."/>
            <person name="Lang Y.S."/>
            <person name="Liang B."/>
            <person name="Liao S.G."/>
            <person name="Mu D."/>
            <person name="Ma Y.Y."/>
            <person name="Niu Y.Y."/>
            <person name="Sun X.Q."/>
            <person name="Xia J.Q."/>
            <person name="Xiao J."/>
            <person name="Xiong Z.Q."/>
            <person name="Xu L."/>
            <person name="Yang L."/>
            <person name="Zhang Y."/>
            <person name="Zhao W."/>
            <person name="Zhao X.D."/>
            <person name="Zheng Y.T."/>
            <person name="Zhou J.M."/>
            <person name="Zhu Y.B."/>
            <person name="Zhang G.J."/>
            <person name="Wang J."/>
            <person name="Yao Y.G."/>
        </authorList>
    </citation>
    <scope>NUCLEOTIDE SEQUENCE [LARGE SCALE GENOMIC DNA]</scope>
</reference>
<organism evidence="1 2">
    <name type="scientific">Tupaia chinensis</name>
    <name type="common">Chinese tree shrew</name>
    <name type="synonym">Tupaia belangeri chinensis</name>
    <dbReference type="NCBI Taxonomy" id="246437"/>
    <lineage>
        <taxon>Eukaryota</taxon>
        <taxon>Metazoa</taxon>
        <taxon>Chordata</taxon>
        <taxon>Craniata</taxon>
        <taxon>Vertebrata</taxon>
        <taxon>Euteleostomi</taxon>
        <taxon>Mammalia</taxon>
        <taxon>Eutheria</taxon>
        <taxon>Euarchontoglires</taxon>
        <taxon>Scandentia</taxon>
        <taxon>Tupaiidae</taxon>
        <taxon>Tupaia</taxon>
    </lineage>
</organism>
<dbReference type="InParanoid" id="L9LCD2"/>
<dbReference type="EMBL" id="KB320401">
    <property type="protein sequence ID" value="ELW72591.1"/>
    <property type="molecule type" value="Genomic_DNA"/>
</dbReference>